<keyword evidence="9" id="KW-0325">Glycoprotein</keyword>
<feature type="domain" description="LRRNT" evidence="12">
    <location>
        <begin position="56"/>
        <end position="88"/>
    </location>
</feature>
<gene>
    <name evidence="13" type="ORF">GSTENG00003731001</name>
</gene>
<evidence type="ECO:0000256" key="5">
    <source>
        <dbReference type="ARBA" id="ARBA00022614"/>
    </source>
</evidence>
<dbReference type="InterPro" id="IPR000372">
    <property type="entry name" value="LRRNT"/>
</dbReference>
<evidence type="ECO:0000256" key="10">
    <source>
        <dbReference type="PIRSR" id="PIRSR002490-1"/>
    </source>
</evidence>
<comment type="caution">
    <text evidence="13">The sequence shown here is derived from an EMBL/GenBank/DDBJ whole genome shotgun (WGS) entry which is preliminary data.</text>
</comment>
<feature type="signal peptide" evidence="11">
    <location>
        <begin position="1"/>
        <end position="15"/>
    </location>
</feature>
<evidence type="ECO:0000256" key="8">
    <source>
        <dbReference type="ARBA" id="ARBA00023157"/>
    </source>
</evidence>
<comment type="subcellular location">
    <subcellularLocation>
        <location evidence="1">Secreted</location>
        <location evidence="1">Extracellular space</location>
        <location evidence="1">Extracellular matrix</location>
    </subcellularLocation>
</comment>
<dbReference type="KEGG" id="tng:GSTEN00003731G001"/>
<dbReference type="SUPFAM" id="SSF52058">
    <property type="entry name" value="L domain-like"/>
    <property type="match status" value="1"/>
</dbReference>
<dbReference type="InterPro" id="IPR001611">
    <property type="entry name" value="Leu-rich_rpt"/>
</dbReference>
<reference evidence="13" key="1">
    <citation type="journal article" date="2004" name="Nature">
        <title>Genome duplication in the teleost fish Tetraodon nigroviridis reveals the early vertebrate proto-karyotype.</title>
        <authorList>
            <person name="Jaillon O."/>
            <person name="Aury J.-M."/>
            <person name="Brunet F."/>
            <person name="Petit J.-L."/>
            <person name="Stange-Thomann N."/>
            <person name="Mauceli E."/>
            <person name="Bouneau L."/>
            <person name="Fischer C."/>
            <person name="Ozouf-Costaz C."/>
            <person name="Bernot A."/>
            <person name="Nicaud S."/>
            <person name="Jaffe D."/>
            <person name="Fisher S."/>
            <person name="Lutfalla G."/>
            <person name="Dossat C."/>
            <person name="Segurens B."/>
            <person name="Dasilva C."/>
            <person name="Salanoubat M."/>
            <person name="Levy M."/>
            <person name="Boudet N."/>
            <person name="Castellano S."/>
            <person name="Anthouard V."/>
            <person name="Jubin C."/>
            <person name="Castelli V."/>
            <person name="Katinka M."/>
            <person name="Vacherie B."/>
            <person name="Biemont C."/>
            <person name="Skalli Z."/>
            <person name="Cattolico L."/>
            <person name="Poulain J."/>
            <person name="De Berardinis V."/>
            <person name="Cruaud C."/>
            <person name="Duprat S."/>
            <person name="Brottier P."/>
            <person name="Coutanceau J.-P."/>
            <person name="Gouzy J."/>
            <person name="Parra G."/>
            <person name="Lardier G."/>
            <person name="Chapple C."/>
            <person name="McKernan K.J."/>
            <person name="McEwan P."/>
            <person name="Bosak S."/>
            <person name="Kellis M."/>
            <person name="Volff J.-N."/>
            <person name="Guigo R."/>
            <person name="Zody M.C."/>
            <person name="Mesirov J."/>
            <person name="Lindblad-Toh K."/>
            <person name="Birren B."/>
            <person name="Nusbaum C."/>
            <person name="Kahn D."/>
            <person name="Robinson-Rechavi M."/>
            <person name="Laudet V."/>
            <person name="Schachter V."/>
            <person name="Quetier F."/>
            <person name="Saurin W."/>
            <person name="Scarpelli C."/>
            <person name="Wincker P."/>
            <person name="Lander E.S."/>
            <person name="Weissenbach J."/>
            <person name="Roest Crollius H."/>
        </authorList>
    </citation>
    <scope>NUCLEOTIDE SEQUENCE [LARGE SCALE GENOMIC DNA]</scope>
</reference>
<dbReference type="PIRSF" id="PIRSF002490">
    <property type="entry name" value="SLRP_I"/>
    <property type="match status" value="1"/>
</dbReference>
<dbReference type="AlphaFoldDB" id="Q4TBJ7"/>
<dbReference type="InterPro" id="IPR032675">
    <property type="entry name" value="LRR_dom_sf"/>
</dbReference>
<feature type="disulfide bond" evidence="10">
    <location>
        <begin position="57"/>
        <end position="63"/>
    </location>
</feature>
<proteinExistence type="inferred from homology"/>
<dbReference type="PANTHER" id="PTHR45712:SF2">
    <property type="entry name" value="ASPORIN"/>
    <property type="match status" value="1"/>
</dbReference>
<dbReference type="InterPro" id="IPR016352">
    <property type="entry name" value="SLRP_I_decor/aspor/byglycan"/>
</dbReference>
<dbReference type="PANTHER" id="PTHR45712">
    <property type="entry name" value="AGAP008170-PA"/>
    <property type="match status" value="1"/>
</dbReference>
<reference evidence="13" key="2">
    <citation type="submission" date="2004-02" db="EMBL/GenBank/DDBJ databases">
        <authorList>
            <consortium name="Genoscope"/>
            <consortium name="Whitehead Institute Centre for Genome Research"/>
        </authorList>
    </citation>
    <scope>NUCLEOTIDE SEQUENCE</scope>
</reference>
<feature type="chain" id="PRO_5012271803" evidence="11">
    <location>
        <begin position="16"/>
        <end position="331"/>
    </location>
</feature>
<keyword evidence="7" id="KW-0677">Repeat</keyword>
<dbReference type="SMART" id="SM00013">
    <property type="entry name" value="LRRNT"/>
    <property type="match status" value="1"/>
</dbReference>
<accession>Q4TBJ7</accession>
<evidence type="ECO:0000256" key="11">
    <source>
        <dbReference type="SAM" id="SignalP"/>
    </source>
</evidence>
<evidence type="ECO:0000256" key="1">
    <source>
        <dbReference type="ARBA" id="ARBA00004498"/>
    </source>
</evidence>
<evidence type="ECO:0000256" key="6">
    <source>
        <dbReference type="ARBA" id="ARBA00022729"/>
    </source>
</evidence>
<evidence type="ECO:0000256" key="4">
    <source>
        <dbReference type="ARBA" id="ARBA00022530"/>
    </source>
</evidence>
<evidence type="ECO:0000313" key="13">
    <source>
        <dbReference type="EMBL" id="CAF89735.1"/>
    </source>
</evidence>
<evidence type="ECO:0000256" key="7">
    <source>
        <dbReference type="ARBA" id="ARBA00022737"/>
    </source>
</evidence>
<dbReference type="Pfam" id="PF13855">
    <property type="entry name" value="LRR_8"/>
    <property type="match status" value="1"/>
</dbReference>
<keyword evidence="6 11" id="KW-0732">Signal</keyword>
<keyword evidence="5" id="KW-0433">Leucine-rich repeat</keyword>
<comment type="similarity">
    <text evidence="2">Belongs to the small leucine-rich proteoglycan (SLRP) family. SLRP class I subfamily.</text>
</comment>
<dbReference type="GO" id="GO:0005615">
    <property type="term" value="C:extracellular space"/>
    <property type="evidence" value="ECO:0007669"/>
    <property type="project" value="TreeGrafter"/>
</dbReference>
<evidence type="ECO:0000256" key="3">
    <source>
        <dbReference type="ARBA" id="ARBA00022525"/>
    </source>
</evidence>
<keyword evidence="4" id="KW-0272">Extracellular matrix</keyword>
<evidence type="ECO:0000256" key="9">
    <source>
        <dbReference type="ARBA" id="ARBA00023180"/>
    </source>
</evidence>
<dbReference type="InterPro" id="IPR003591">
    <property type="entry name" value="Leu-rich_rpt_typical-subtyp"/>
</dbReference>
<organism evidence="13">
    <name type="scientific">Tetraodon nigroviridis</name>
    <name type="common">Spotted green pufferfish</name>
    <name type="synonym">Chelonodon nigroviridis</name>
    <dbReference type="NCBI Taxonomy" id="99883"/>
    <lineage>
        <taxon>Eukaryota</taxon>
        <taxon>Metazoa</taxon>
        <taxon>Chordata</taxon>
        <taxon>Craniata</taxon>
        <taxon>Vertebrata</taxon>
        <taxon>Euteleostomi</taxon>
        <taxon>Actinopterygii</taxon>
        <taxon>Neopterygii</taxon>
        <taxon>Teleostei</taxon>
        <taxon>Neoteleostei</taxon>
        <taxon>Acanthomorphata</taxon>
        <taxon>Eupercaria</taxon>
        <taxon>Tetraodontiformes</taxon>
        <taxon>Tetradontoidea</taxon>
        <taxon>Tetraodontidae</taxon>
        <taxon>Tetraodon</taxon>
    </lineage>
</organism>
<feature type="disulfide bond" evidence="10">
    <location>
        <begin position="61"/>
        <end position="70"/>
    </location>
</feature>
<feature type="non-terminal residue" evidence="13">
    <location>
        <position position="331"/>
    </location>
</feature>
<evidence type="ECO:0000256" key="2">
    <source>
        <dbReference type="ARBA" id="ARBA00009811"/>
    </source>
</evidence>
<feature type="disulfide bond" evidence="10">
    <location>
        <begin position="285"/>
        <end position="318"/>
    </location>
</feature>
<dbReference type="InterPro" id="IPR050333">
    <property type="entry name" value="SLRP"/>
</dbReference>
<dbReference type="EMBL" id="CAAE01007122">
    <property type="protein sequence ID" value="CAF89735.1"/>
    <property type="molecule type" value="Genomic_DNA"/>
</dbReference>
<dbReference type="OrthoDB" id="1111193at2759"/>
<protein>
    <submittedName>
        <fullName evidence="13">(spotted green pufferfish) hypothetical protein</fullName>
    </submittedName>
</protein>
<evidence type="ECO:0000259" key="12">
    <source>
        <dbReference type="SMART" id="SM00013"/>
    </source>
</evidence>
<keyword evidence="3" id="KW-0964">Secreted</keyword>
<keyword evidence="8 10" id="KW-1015">Disulfide bond</keyword>
<name>Q4TBJ7_TETNG</name>
<sequence length="331" mass="37317">MRVILLLCLLTLGNARLHQPFNITAFLQNNEIMMADSDDDDDDDDDDADDYDEDDNCPAGCHCSLKVLQCSDQGLISVPEKITEETMIIDLQNNDITEIKEDDFKGLHKLYTSVPLLQLADGDPGKPASQCGRVRFHENKINRIQKDAFKGLKKLHVLELGANPLDNSGIELGAFNGVSTLYVGMAEAKLTAVPKGNICVMWYKISKVEEEDFRRYKNLQRLGLCFNQIKTVENGSFSSISNIREINLEHNRLKRVPPGLDHLSYLQVIFLHGNKISKVGVNDFCPINPSTKKTRYSIISLFGNPVKYWEVNPVTFRCVTGRRSIHLGNFK</sequence>
<dbReference type="Gene3D" id="3.80.10.10">
    <property type="entry name" value="Ribonuclease Inhibitor"/>
    <property type="match status" value="1"/>
</dbReference>
<dbReference type="SMART" id="SM00369">
    <property type="entry name" value="LRR_TYP"/>
    <property type="match status" value="4"/>
</dbReference>